<proteinExistence type="predicted"/>
<keyword evidence="1" id="KW-1133">Transmembrane helix</keyword>
<feature type="transmembrane region" description="Helical" evidence="1">
    <location>
        <begin position="43"/>
        <end position="64"/>
    </location>
</feature>
<evidence type="ECO:0000313" key="3">
    <source>
        <dbReference type="Proteomes" id="UP000182135"/>
    </source>
</evidence>
<feature type="transmembrane region" description="Helical" evidence="1">
    <location>
        <begin position="70"/>
        <end position="91"/>
    </location>
</feature>
<sequence>MYIHVTLDLIFILFCISIIHEIYEHRRVTTPYKSYSVCLRYGFITKPLLYFLILCAFINLGIFLLNDGFILVDVLDRGLFLFALCVCTYAVPKKIYITQEGIYYFNKCWGWNNIYRIDIYDNVVDILFCDYSRKLIFLEQPTIEEKEELVKIMYQKNAMI</sequence>
<keyword evidence="1" id="KW-0812">Transmembrane</keyword>
<reference evidence="2 3" key="1">
    <citation type="submission" date="2016-10" db="EMBL/GenBank/DDBJ databases">
        <authorList>
            <person name="de Groot N.N."/>
        </authorList>
    </citation>
    <scope>NUCLEOTIDE SEQUENCE [LARGE SCALE GENOMIC DNA]</scope>
    <source>
        <strain evidence="2 3">NLAE-zl-G419</strain>
    </source>
</reference>
<protein>
    <recommendedName>
        <fullName evidence="4">DUF5673 domain-containing protein</fullName>
    </recommendedName>
</protein>
<dbReference type="RefSeq" id="WP_027639769.1">
    <property type="nucleotide sequence ID" value="NZ_BAAACD010000037.1"/>
</dbReference>
<organism evidence="2 3">
    <name type="scientific">Clostridium cadaveris</name>
    <dbReference type="NCBI Taxonomy" id="1529"/>
    <lineage>
        <taxon>Bacteria</taxon>
        <taxon>Bacillati</taxon>
        <taxon>Bacillota</taxon>
        <taxon>Clostridia</taxon>
        <taxon>Eubacteriales</taxon>
        <taxon>Clostridiaceae</taxon>
        <taxon>Clostridium</taxon>
    </lineage>
</organism>
<accession>A0A1I2Q6L6</accession>
<gene>
    <name evidence="2" type="ORF">SAMN04487885_13611</name>
</gene>
<evidence type="ECO:0000313" key="2">
    <source>
        <dbReference type="EMBL" id="SFG23283.1"/>
    </source>
</evidence>
<dbReference type="EMBL" id="FOOE01000036">
    <property type="protein sequence ID" value="SFG23283.1"/>
    <property type="molecule type" value="Genomic_DNA"/>
</dbReference>
<feature type="transmembrane region" description="Helical" evidence="1">
    <location>
        <begin position="6"/>
        <end position="23"/>
    </location>
</feature>
<dbReference type="GeneID" id="90543282"/>
<keyword evidence="3" id="KW-1185">Reference proteome</keyword>
<keyword evidence="1" id="KW-0472">Membrane</keyword>
<dbReference type="Proteomes" id="UP000182135">
    <property type="component" value="Unassembled WGS sequence"/>
</dbReference>
<evidence type="ECO:0000256" key="1">
    <source>
        <dbReference type="SAM" id="Phobius"/>
    </source>
</evidence>
<dbReference type="AlphaFoldDB" id="A0A1I2Q6L6"/>
<name>A0A1I2Q6L6_9CLOT</name>
<evidence type="ECO:0008006" key="4">
    <source>
        <dbReference type="Google" id="ProtNLM"/>
    </source>
</evidence>